<evidence type="ECO:0000313" key="1">
    <source>
        <dbReference type="EMBL" id="RCW87593.1"/>
    </source>
</evidence>
<evidence type="ECO:0000313" key="2">
    <source>
        <dbReference type="Proteomes" id="UP000253324"/>
    </source>
</evidence>
<evidence type="ECO:0008006" key="3">
    <source>
        <dbReference type="Google" id="ProtNLM"/>
    </source>
</evidence>
<dbReference type="GO" id="GO:0005524">
    <property type="term" value="F:ATP binding"/>
    <property type="evidence" value="ECO:0007669"/>
    <property type="project" value="InterPro"/>
</dbReference>
<dbReference type="EMBL" id="QPJM01000001">
    <property type="protein sequence ID" value="RCW87593.1"/>
    <property type="molecule type" value="Genomic_DNA"/>
</dbReference>
<dbReference type="RefSeq" id="WP_114428181.1">
    <property type="nucleotide sequence ID" value="NZ_QPJM01000001.1"/>
</dbReference>
<name>A0A368Z569_9HYPH</name>
<dbReference type="OrthoDB" id="448792at2"/>
<dbReference type="Proteomes" id="UP000253324">
    <property type="component" value="Unassembled WGS sequence"/>
</dbReference>
<dbReference type="Gene3D" id="1.20.58.760">
    <property type="entry name" value="Peptidase M41"/>
    <property type="match status" value="1"/>
</dbReference>
<dbReference type="AlphaFoldDB" id="A0A368Z569"/>
<gene>
    <name evidence="1" type="ORF">C7476_101359</name>
</gene>
<dbReference type="SUPFAM" id="SSF140990">
    <property type="entry name" value="FtsH protease domain-like"/>
    <property type="match status" value="1"/>
</dbReference>
<dbReference type="GO" id="GO:0004222">
    <property type="term" value="F:metalloendopeptidase activity"/>
    <property type="evidence" value="ECO:0007669"/>
    <property type="project" value="InterPro"/>
</dbReference>
<dbReference type="GO" id="GO:0004176">
    <property type="term" value="F:ATP-dependent peptidase activity"/>
    <property type="evidence" value="ECO:0007669"/>
    <property type="project" value="InterPro"/>
</dbReference>
<dbReference type="InterPro" id="IPR037219">
    <property type="entry name" value="Peptidase_M41-like"/>
</dbReference>
<sequence length="213" mass="24059">MTKYNNTPLVFTARTKTDDNYEPSNWIRREILKPQYHEAGHAVVARLTGFRVEWVSIDPAFIDNNAIAIENMCTGFGPVCMTISSDRLNPIVNPIGGLPRRGIRTKEDRETIIGYVIHVLAGPYVEREIDSASFDRTVCERDFGQVAMILSLAEPNRSARKKLLNVAHRRLNKMLDDHWASIQNVARALHIHRTLFGHQIDAIMSGVELPEAA</sequence>
<dbReference type="GO" id="GO:0006508">
    <property type="term" value="P:proteolysis"/>
    <property type="evidence" value="ECO:0007669"/>
    <property type="project" value="InterPro"/>
</dbReference>
<organism evidence="1 2">
    <name type="scientific">Phyllobacterium bourgognense</name>
    <dbReference type="NCBI Taxonomy" id="314236"/>
    <lineage>
        <taxon>Bacteria</taxon>
        <taxon>Pseudomonadati</taxon>
        <taxon>Pseudomonadota</taxon>
        <taxon>Alphaproteobacteria</taxon>
        <taxon>Hyphomicrobiales</taxon>
        <taxon>Phyllobacteriaceae</taxon>
        <taxon>Phyllobacterium</taxon>
    </lineage>
</organism>
<keyword evidence="2" id="KW-1185">Reference proteome</keyword>
<reference evidence="1 2" key="1">
    <citation type="submission" date="2018-07" db="EMBL/GenBank/DDBJ databases">
        <title>Genomic Encyclopedia of Type Strains, Phase III (KMG-III): the genomes of soil and plant-associated and newly described type strains.</title>
        <authorList>
            <person name="Whitman W."/>
        </authorList>
    </citation>
    <scope>NUCLEOTIDE SEQUENCE [LARGE SCALE GENOMIC DNA]</scope>
    <source>
        <strain evidence="1 2">31-25a</strain>
    </source>
</reference>
<comment type="caution">
    <text evidence="1">The sequence shown here is derived from an EMBL/GenBank/DDBJ whole genome shotgun (WGS) entry which is preliminary data.</text>
</comment>
<proteinExistence type="predicted"/>
<protein>
    <recommendedName>
        <fullName evidence="3">Peptidase M41-like protein</fullName>
    </recommendedName>
</protein>
<accession>A0A368Z569</accession>